<comment type="caution">
    <text evidence="2">The sequence shown here is derived from an EMBL/GenBank/DDBJ whole genome shotgun (WGS) entry which is preliminary data.</text>
</comment>
<dbReference type="AlphaFoldDB" id="A0A8S0X0L4"/>
<dbReference type="Pfam" id="PF02992">
    <property type="entry name" value="Transposase_21"/>
    <property type="match status" value="1"/>
</dbReference>
<dbReference type="EMBL" id="CACVBS010000090">
    <property type="protein sequence ID" value="CAA7270366.1"/>
    <property type="molecule type" value="Genomic_DNA"/>
</dbReference>
<accession>A0A8S0X0L4</accession>
<protein>
    <recommendedName>
        <fullName evidence="4">Transposase</fullName>
    </recommendedName>
</protein>
<reference evidence="2 3" key="1">
    <citation type="submission" date="2020-01" db="EMBL/GenBank/DDBJ databases">
        <authorList>
            <person name="Gupta K D."/>
        </authorList>
    </citation>
    <scope>NUCLEOTIDE SEQUENCE [LARGE SCALE GENOMIC DNA]</scope>
</reference>
<evidence type="ECO:0000313" key="2">
    <source>
        <dbReference type="EMBL" id="CAA7270366.1"/>
    </source>
</evidence>
<keyword evidence="3" id="KW-1185">Reference proteome</keyword>
<dbReference type="OrthoDB" id="3242924at2759"/>
<proteinExistence type="predicted"/>
<gene>
    <name evidence="2" type="ORF">AAE3_LOCUS12706</name>
</gene>
<evidence type="ECO:0000313" key="3">
    <source>
        <dbReference type="Proteomes" id="UP000467700"/>
    </source>
</evidence>
<sequence length="675" mass="77929">MQISSTNNVVAKTTSPTRVDTDIQTDKTTHWDAGVQTDFIGAGIRDGGESARVVVFPNPENTTFKNLQLEVNTSSVETLSIMPHARNVEIDGAFIAVNANLPANGPSVEEEEEQDIDIVNTSPLENEVEESNDDEKDHQPSSIEEETHFNEEVESLHSDQLFRIYFDEEEEEEEYDSLSAQEERLRVLEDIMSAKEYADLWETHKLSLCFKTIFKSMFHPGNEDLTEEDVDNLRAFKLRMISNMSRIAFDQMHSAFTHKMEISSLYMIIHQMRMFANPKRVEELLYRYNYKPSSTSIEDIFDSLHYQNLCNTYVTVDNKTLNHKYFSGKNDIAFAISLDSYLLYKHNRGGPSATPLILQLYNLPPQLQTHINRIICCGVIPRPKGPKRLNTFLNPFEDECVDLAYGVKTFDCTARDYFEMRRYNMFLHADIIVLEKFLNTKGHNAKCPCRSCKIKAVNDPKLTNKTYYVPLRHPTTNHIWDASKLPLRTHQDWAETDKLLKEACTKTAWEEIVQDTGIKGMPALTRVGSLNYGRGMPWDYMHLLLENVVKNLFFLWRGSFKTLTGEEDQPYVIPKHIWAQIGAETIGSIKYIPSCFVQSIKNIAEDTTMMTAEAWSFWFMYMAPHLLKGRLDSRYHSHACDLVDIMKACTKFSITHDEINDLEKRIIKWVQDYEK</sequence>
<organism evidence="2 3">
    <name type="scientific">Cyclocybe aegerita</name>
    <name type="common">Black poplar mushroom</name>
    <name type="synonym">Agrocybe aegerita</name>
    <dbReference type="NCBI Taxonomy" id="1973307"/>
    <lineage>
        <taxon>Eukaryota</taxon>
        <taxon>Fungi</taxon>
        <taxon>Dikarya</taxon>
        <taxon>Basidiomycota</taxon>
        <taxon>Agaricomycotina</taxon>
        <taxon>Agaricomycetes</taxon>
        <taxon>Agaricomycetidae</taxon>
        <taxon>Agaricales</taxon>
        <taxon>Agaricineae</taxon>
        <taxon>Bolbitiaceae</taxon>
        <taxon>Cyclocybe</taxon>
    </lineage>
</organism>
<name>A0A8S0X0L4_CYCAE</name>
<feature type="region of interest" description="Disordered" evidence="1">
    <location>
        <begin position="104"/>
        <end position="154"/>
    </location>
</feature>
<evidence type="ECO:0008006" key="4">
    <source>
        <dbReference type="Google" id="ProtNLM"/>
    </source>
</evidence>
<dbReference type="InterPro" id="IPR004242">
    <property type="entry name" value="Transposase_21"/>
</dbReference>
<dbReference type="Proteomes" id="UP000467700">
    <property type="component" value="Unassembled WGS sequence"/>
</dbReference>
<dbReference type="PANTHER" id="PTHR46579:SF1">
    <property type="entry name" value="F5_8 TYPE C DOMAIN-CONTAINING PROTEIN"/>
    <property type="match status" value="1"/>
</dbReference>
<feature type="compositionally biased region" description="Basic and acidic residues" evidence="1">
    <location>
        <begin position="135"/>
        <end position="154"/>
    </location>
</feature>
<evidence type="ECO:0000256" key="1">
    <source>
        <dbReference type="SAM" id="MobiDB-lite"/>
    </source>
</evidence>
<dbReference type="PANTHER" id="PTHR46579">
    <property type="entry name" value="F5/8 TYPE C DOMAIN-CONTAINING PROTEIN-RELATED"/>
    <property type="match status" value="1"/>
</dbReference>